<sequence>MIGHFCLQIANKVPDQLELSSPNRSAAASSDVGLYSEQNYNITDLLSDMQSNIPKLNSNSISKWQALALASSGKTATSLPDGRIAHSALKLPLRCPAAKRSISWDIFTTIAGNWERKGDG</sequence>
<evidence type="ECO:0000313" key="3">
    <source>
        <dbReference type="WBParaSite" id="nOo.2.0.1.t12704-RA"/>
    </source>
</evidence>
<reference evidence="3" key="1">
    <citation type="submission" date="2016-06" db="UniProtKB">
        <authorList>
            <consortium name="WormBaseParasite"/>
        </authorList>
    </citation>
    <scope>IDENTIFICATION</scope>
</reference>
<accession>A0A182EX05</accession>
<gene>
    <name evidence="1" type="ORF">NOO_LOCUS12704</name>
</gene>
<dbReference type="AlphaFoldDB" id="A0A182EX05"/>
<keyword evidence="2" id="KW-1185">Reference proteome</keyword>
<dbReference type="WBParaSite" id="nOo.2.0.1.t12704-RA">
    <property type="protein sequence ID" value="nOo.2.0.1.t12704-RA"/>
    <property type="gene ID" value="nOo.2.0.1.g12704"/>
</dbReference>
<dbReference type="OrthoDB" id="10032644at2759"/>
<dbReference type="EMBL" id="UYRW01011666">
    <property type="protein sequence ID" value="VDM99808.1"/>
    <property type="molecule type" value="Genomic_DNA"/>
</dbReference>
<reference evidence="1 2" key="2">
    <citation type="submission" date="2018-08" db="EMBL/GenBank/DDBJ databases">
        <authorList>
            <person name="Laetsch R D."/>
            <person name="Stevens L."/>
            <person name="Kumar S."/>
            <person name="Blaxter L. M."/>
        </authorList>
    </citation>
    <scope>NUCLEOTIDE SEQUENCE [LARGE SCALE GENOMIC DNA]</scope>
</reference>
<evidence type="ECO:0000313" key="2">
    <source>
        <dbReference type="Proteomes" id="UP000271087"/>
    </source>
</evidence>
<dbReference type="Proteomes" id="UP000271087">
    <property type="component" value="Unassembled WGS sequence"/>
</dbReference>
<protein>
    <submittedName>
        <fullName evidence="3">DNA helicase</fullName>
    </submittedName>
</protein>
<name>A0A182EX05_ONCOC</name>
<proteinExistence type="predicted"/>
<evidence type="ECO:0000313" key="1">
    <source>
        <dbReference type="EMBL" id="VDM99808.1"/>
    </source>
</evidence>
<organism evidence="3">
    <name type="scientific">Onchocerca ochengi</name>
    <name type="common">Filarial nematode worm</name>
    <dbReference type="NCBI Taxonomy" id="42157"/>
    <lineage>
        <taxon>Eukaryota</taxon>
        <taxon>Metazoa</taxon>
        <taxon>Ecdysozoa</taxon>
        <taxon>Nematoda</taxon>
        <taxon>Chromadorea</taxon>
        <taxon>Rhabditida</taxon>
        <taxon>Spirurina</taxon>
        <taxon>Spiruromorpha</taxon>
        <taxon>Filarioidea</taxon>
        <taxon>Onchocercidae</taxon>
        <taxon>Onchocerca</taxon>
    </lineage>
</organism>